<dbReference type="SUPFAM" id="SSF48403">
    <property type="entry name" value="Ankyrin repeat"/>
    <property type="match status" value="2"/>
</dbReference>
<feature type="repeat" description="ANK" evidence="1">
    <location>
        <begin position="164"/>
        <end position="186"/>
    </location>
</feature>
<feature type="transmembrane region" description="Helical" evidence="2">
    <location>
        <begin position="683"/>
        <end position="702"/>
    </location>
</feature>
<feature type="transmembrane region" description="Helical" evidence="2">
    <location>
        <begin position="610"/>
        <end position="634"/>
    </location>
</feature>
<feature type="transmembrane region" description="Helical" evidence="2">
    <location>
        <begin position="655"/>
        <end position="677"/>
    </location>
</feature>
<dbReference type="Gene3D" id="1.25.40.20">
    <property type="entry name" value="Ankyrin repeat-containing domain"/>
    <property type="match status" value="2"/>
</dbReference>
<dbReference type="InterPro" id="IPR036770">
    <property type="entry name" value="Ankyrin_rpt-contain_sf"/>
</dbReference>
<sequence length="737" mass="84060">MANTSDSSLGVQHQCIPVFDGKNYDYWCVKMKTIFLLLGLWELVEKGCVEPDSWPTLTEAQQTQFKQQQQQKDASALSKIQQGVSDSIFPTIMRRTRAKDAWDRLQQMFQENRQMFQEEPDETGDEEWIQYLPLYNAVDSGDWKAAEAFLKSNPEALTAIISGDGDTALHVAALRENVEIVQKLVNMMNPEHLAVQQTRFHNTALHDACSRGTIEIAKILVDVNPGLLSITGRRACIPVVEASFNGNKDMMHYLYCKTPEEALYSYRRKLLLYNCINAEIYDIALDLVERDEMLANSVGTGAASALLELARNPSAFKSGSQLKFWQRWIYSIIWVQPLHALTNIAGGDIQSSPEGPTDGGKMITRVLNQLLFGISSKLLVPAIRYVYDEKLKHVQAYQLLVCICERILGNDPSQFETNEVYKAMVEATENGNVEFINEIVKIYPNIIWKSDHDGRRIFNYAVLHRQEKIFSLLYKMGKNKNIFAKRVDNDGNNMLHQVALLAPSSQLDRIPCAALQMQRELQWFTEVENILQPEYRKKVNKENKTPRDLFIEQHKKLVEEGEKWMKETARSCSVVVSLIVTIMFAAAFTVPGGYNNDSGIPIFLHYNSFTFFIIADALSFFSSSMSLLMFLGILTSRYREEDFLWSLPGKLIFGLYGLLFSIATMMITFSTTLFIVIGKQQTWVIILFTLGCGITVILFIRLESHLINQILFTTYGSGIFQRRPKKQSIWGRRNYGI</sequence>
<dbReference type="PROSITE" id="PS50088">
    <property type="entry name" value="ANK_REPEAT"/>
    <property type="match status" value="1"/>
</dbReference>
<dbReference type="PANTHER" id="PTHR24177">
    <property type="entry name" value="CASKIN"/>
    <property type="match status" value="1"/>
</dbReference>
<keyword evidence="2" id="KW-0812">Transmembrane</keyword>
<proteinExistence type="predicted"/>
<dbReference type="GO" id="GO:0016020">
    <property type="term" value="C:membrane"/>
    <property type="evidence" value="ECO:0007669"/>
    <property type="project" value="TreeGrafter"/>
</dbReference>
<dbReference type="Pfam" id="PF14223">
    <property type="entry name" value="Retrotran_gag_2"/>
    <property type="match status" value="1"/>
</dbReference>
<protein>
    <recommendedName>
        <fullName evidence="3">PGG domain-containing protein</fullName>
    </recommendedName>
</protein>
<feature type="domain" description="PGG" evidence="3">
    <location>
        <begin position="562"/>
        <end position="676"/>
    </location>
</feature>
<keyword evidence="2" id="KW-1133">Transmembrane helix</keyword>
<evidence type="ECO:0000313" key="4">
    <source>
        <dbReference type="EMBL" id="MPA51236.1"/>
    </source>
</evidence>
<dbReference type="SMART" id="SM00248">
    <property type="entry name" value="ANK"/>
    <property type="match status" value="4"/>
</dbReference>
<reference evidence="4" key="1">
    <citation type="submission" date="2019-08" db="EMBL/GenBank/DDBJ databases">
        <title>Reference gene set and small RNA set construction with multiple tissues from Davidia involucrata Baill.</title>
        <authorList>
            <person name="Yang H."/>
            <person name="Zhou C."/>
            <person name="Li G."/>
            <person name="Wang J."/>
            <person name="Gao P."/>
            <person name="Wang M."/>
            <person name="Wang R."/>
            <person name="Zhao Y."/>
        </authorList>
    </citation>
    <scope>NUCLEOTIDE SEQUENCE</scope>
    <source>
        <tissue evidence="4">Mixed with DoveR01_LX</tissue>
    </source>
</reference>
<dbReference type="PANTHER" id="PTHR24177:SF33">
    <property type="entry name" value="ANKYRIN REPEAT FAMILY PROTEIN"/>
    <property type="match status" value="1"/>
</dbReference>
<evidence type="ECO:0000256" key="2">
    <source>
        <dbReference type="SAM" id="Phobius"/>
    </source>
</evidence>
<dbReference type="Pfam" id="PF13962">
    <property type="entry name" value="PGG"/>
    <property type="match status" value="1"/>
</dbReference>
<dbReference type="EMBL" id="GHES01020677">
    <property type="protein sequence ID" value="MPA51236.1"/>
    <property type="molecule type" value="Transcribed_RNA"/>
</dbReference>
<dbReference type="InterPro" id="IPR026961">
    <property type="entry name" value="PGG_dom"/>
</dbReference>
<evidence type="ECO:0000259" key="3">
    <source>
        <dbReference type="Pfam" id="PF13962"/>
    </source>
</evidence>
<gene>
    <name evidence="4" type="ORF">Din_020677</name>
</gene>
<feature type="transmembrane region" description="Helical" evidence="2">
    <location>
        <begin position="572"/>
        <end position="590"/>
    </location>
</feature>
<dbReference type="PROSITE" id="PS50297">
    <property type="entry name" value="ANK_REP_REGION"/>
    <property type="match status" value="1"/>
</dbReference>
<keyword evidence="1" id="KW-0040">ANK repeat</keyword>
<dbReference type="InterPro" id="IPR002110">
    <property type="entry name" value="Ankyrin_rpt"/>
</dbReference>
<evidence type="ECO:0000256" key="1">
    <source>
        <dbReference type="PROSITE-ProRule" id="PRU00023"/>
    </source>
</evidence>
<dbReference type="AlphaFoldDB" id="A0A5B7A6G5"/>
<dbReference type="Pfam" id="PF12796">
    <property type="entry name" value="Ank_2"/>
    <property type="match status" value="1"/>
</dbReference>
<accession>A0A5B7A6G5</accession>
<keyword evidence="2" id="KW-0472">Membrane</keyword>
<name>A0A5B7A6G5_DAVIN</name>
<organism evidence="4">
    <name type="scientific">Davidia involucrata</name>
    <name type="common">Dove tree</name>
    <dbReference type="NCBI Taxonomy" id="16924"/>
    <lineage>
        <taxon>Eukaryota</taxon>
        <taxon>Viridiplantae</taxon>
        <taxon>Streptophyta</taxon>
        <taxon>Embryophyta</taxon>
        <taxon>Tracheophyta</taxon>
        <taxon>Spermatophyta</taxon>
        <taxon>Magnoliopsida</taxon>
        <taxon>eudicotyledons</taxon>
        <taxon>Gunneridae</taxon>
        <taxon>Pentapetalae</taxon>
        <taxon>asterids</taxon>
        <taxon>Cornales</taxon>
        <taxon>Nyssaceae</taxon>
        <taxon>Davidia</taxon>
    </lineage>
</organism>